<comment type="cofactor">
    <cofactor evidence="3">
        <name>Mg(2+)</name>
        <dbReference type="ChEBI" id="CHEBI:18420"/>
    </cofactor>
</comment>
<sequence length="454" mass="46996">MRVVLGVAGGIAAYKACSLLRLLTENGHDVTVVPTAAALNFVGAPTWAALSGKPVSTDVWSNVHEVPHVRLGQEADLVVVAPATADLLAKAATGQADDLLTNVLLTARCPVVLAPAMHTEMWDHPATQANVATLTERGVHVVPPASGRLTGKDTGPGRLPEPEDLYAVCERELARAASTPAASTFPPHEGKLSEGGERKSHLAQGSAMGRESGDQDLMGRESGDQDLRGRHVVVSAGGTREPLDPVRYLGNRSSGKQGHALAAAAAARGARVTLVTTAPTEVSGVDIVPVETALQLRDAVREAVADDADAVVMAAAVADFRPETYAPTKIKKTHEARADGGEDDSAPTITLVRNPDILADLVSSRGSGTAPVIVGFAAETGDENGSVLDHGRAKLDRKGCDVLVVNEVGADKTFGADDNTVTVLRRGSDDVVEVGPATKAAVADAVWDVVTTLL</sequence>
<feature type="compositionally biased region" description="Basic and acidic residues" evidence="4">
    <location>
        <begin position="211"/>
        <end position="229"/>
    </location>
</feature>
<evidence type="ECO:0000256" key="4">
    <source>
        <dbReference type="SAM" id="MobiDB-lite"/>
    </source>
</evidence>
<comment type="cofactor">
    <cofactor evidence="3">
        <name>FMN</name>
        <dbReference type="ChEBI" id="CHEBI:58210"/>
    </cofactor>
    <text evidence="3">Binds 1 FMN per subunit.</text>
</comment>
<name>A0A2T0UU82_9MICO</name>
<keyword evidence="3" id="KW-0285">Flavoprotein</keyword>
<dbReference type="GO" id="GO:0004633">
    <property type="term" value="F:phosphopantothenoylcysteine decarboxylase activity"/>
    <property type="evidence" value="ECO:0007669"/>
    <property type="project" value="UniProtKB-UniRule"/>
</dbReference>
<keyword evidence="3" id="KW-0288">FMN</keyword>
<dbReference type="UniPathway" id="UPA00241">
    <property type="reaction ID" value="UER00353"/>
</dbReference>
<keyword evidence="3" id="KW-0479">Metal-binding</keyword>
<dbReference type="SUPFAM" id="SSF102645">
    <property type="entry name" value="CoaB-like"/>
    <property type="match status" value="1"/>
</dbReference>
<dbReference type="GO" id="GO:0015937">
    <property type="term" value="P:coenzyme A biosynthetic process"/>
    <property type="evidence" value="ECO:0007669"/>
    <property type="project" value="UniProtKB-UniRule"/>
</dbReference>
<dbReference type="InterPro" id="IPR005252">
    <property type="entry name" value="CoaBC"/>
</dbReference>
<dbReference type="SUPFAM" id="SSF52507">
    <property type="entry name" value="Homo-oligomeric flavin-containing Cys decarboxylases, HFCD"/>
    <property type="match status" value="1"/>
</dbReference>
<dbReference type="Gene3D" id="3.40.50.10300">
    <property type="entry name" value="CoaB-like"/>
    <property type="match status" value="1"/>
</dbReference>
<protein>
    <recommendedName>
        <fullName evidence="3">Coenzyme A biosynthesis bifunctional protein CoaBC</fullName>
    </recommendedName>
    <alternativeName>
        <fullName evidence="3">DNA/pantothenate metabolism flavoprotein</fullName>
    </alternativeName>
    <alternativeName>
        <fullName evidence="3">Phosphopantothenoylcysteine synthetase/decarboxylase</fullName>
        <shortName evidence="3">PPCS-PPCDC</shortName>
    </alternativeName>
    <domain>
        <recommendedName>
            <fullName evidence="3">Phosphopantothenoylcysteine decarboxylase</fullName>
            <shortName evidence="3">PPC decarboxylase</shortName>
            <shortName evidence="3">PPC-DC</shortName>
            <ecNumber evidence="3">4.1.1.36</ecNumber>
        </recommendedName>
        <alternativeName>
            <fullName evidence="3">CoaC</fullName>
        </alternativeName>
    </domain>
    <domain>
        <recommendedName>
            <fullName evidence="3">Phosphopantothenate--cysteine ligase</fullName>
            <ecNumber evidence="3">6.3.2.5</ecNumber>
        </recommendedName>
        <alternativeName>
            <fullName evidence="3">CoaB</fullName>
        </alternativeName>
        <alternativeName>
            <fullName evidence="3">Phosphopantothenoylcysteine synthetase</fullName>
            <shortName evidence="3">PPC synthetase</shortName>
            <shortName evidence="3">PPC-S</shortName>
        </alternativeName>
    </domain>
</protein>
<feature type="binding site" evidence="3">
    <location>
        <position position="394"/>
    </location>
    <ligand>
        <name>CTP</name>
        <dbReference type="ChEBI" id="CHEBI:37563"/>
    </ligand>
</feature>
<dbReference type="GO" id="GO:0004632">
    <property type="term" value="F:phosphopantothenate--cysteine ligase activity"/>
    <property type="evidence" value="ECO:0007669"/>
    <property type="project" value="UniProtKB-UniRule"/>
</dbReference>
<dbReference type="InterPro" id="IPR007085">
    <property type="entry name" value="DNA/pantothenate-metab_flavo_C"/>
</dbReference>
<dbReference type="PANTHER" id="PTHR14359:SF6">
    <property type="entry name" value="PHOSPHOPANTOTHENOYLCYSTEINE DECARBOXYLASE"/>
    <property type="match status" value="1"/>
</dbReference>
<gene>
    <name evidence="3" type="primary">coaBC</name>
    <name evidence="7" type="ORF">BCF74_10541</name>
</gene>
<dbReference type="InterPro" id="IPR035929">
    <property type="entry name" value="CoaB-like_sf"/>
</dbReference>
<comment type="catalytic activity">
    <reaction evidence="3">
        <text>N-[(R)-4-phosphopantothenoyl]-L-cysteine + H(+) = (R)-4'-phosphopantetheine + CO2</text>
        <dbReference type="Rhea" id="RHEA:16793"/>
        <dbReference type="ChEBI" id="CHEBI:15378"/>
        <dbReference type="ChEBI" id="CHEBI:16526"/>
        <dbReference type="ChEBI" id="CHEBI:59458"/>
        <dbReference type="ChEBI" id="CHEBI:61723"/>
        <dbReference type="EC" id="4.1.1.36"/>
    </reaction>
</comment>
<evidence type="ECO:0000256" key="1">
    <source>
        <dbReference type="ARBA" id="ARBA00022793"/>
    </source>
</evidence>
<evidence type="ECO:0000256" key="2">
    <source>
        <dbReference type="ARBA" id="ARBA00023239"/>
    </source>
</evidence>
<dbReference type="GO" id="GO:0046872">
    <property type="term" value="F:metal ion binding"/>
    <property type="evidence" value="ECO:0007669"/>
    <property type="project" value="UniProtKB-KW"/>
</dbReference>
<dbReference type="OrthoDB" id="9802554at2"/>
<feature type="compositionally biased region" description="Basic and acidic residues" evidence="4">
    <location>
        <begin position="188"/>
        <end position="200"/>
    </location>
</feature>
<feature type="compositionally biased region" description="Low complexity" evidence="4">
    <location>
        <begin position="177"/>
        <end position="187"/>
    </location>
</feature>
<keyword evidence="3" id="KW-0511">Multifunctional enzyme</keyword>
<feature type="domain" description="DNA/pantothenate metabolism flavoprotein C-terminal" evidence="6">
    <location>
        <begin position="227"/>
        <end position="452"/>
    </location>
</feature>
<dbReference type="InterPro" id="IPR003382">
    <property type="entry name" value="Flavoprotein"/>
</dbReference>
<dbReference type="Gene3D" id="3.40.50.1950">
    <property type="entry name" value="Flavin prenyltransferase-like"/>
    <property type="match status" value="1"/>
</dbReference>
<dbReference type="GO" id="GO:0071513">
    <property type="term" value="C:phosphopantothenoylcysteine decarboxylase complex"/>
    <property type="evidence" value="ECO:0007669"/>
    <property type="project" value="TreeGrafter"/>
</dbReference>
<dbReference type="InterPro" id="IPR036551">
    <property type="entry name" value="Flavin_trans-like"/>
</dbReference>
<dbReference type="GO" id="GO:0010181">
    <property type="term" value="F:FMN binding"/>
    <property type="evidence" value="ECO:0007669"/>
    <property type="project" value="UniProtKB-UniRule"/>
</dbReference>
<feature type="region of interest" description="Phosphopantothenoylcysteine decarboxylase" evidence="3">
    <location>
        <begin position="1"/>
        <end position="231"/>
    </location>
</feature>
<keyword evidence="3 7" id="KW-0436">Ligase</keyword>
<comment type="pathway">
    <text evidence="3">Cofactor biosynthesis; coenzyme A biosynthesis; CoA from (R)-pantothenate: step 2/5.</text>
</comment>
<feature type="binding site" evidence="3">
    <location>
        <position position="319"/>
    </location>
    <ligand>
        <name>CTP</name>
        <dbReference type="ChEBI" id="CHEBI:37563"/>
    </ligand>
</feature>
<comment type="caution">
    <text evidence="3">Lacks conserved residue(s) required for the propagation of feature annotation.</text>
</comment>
<accession>A0A2T0UU82</accession>
<dbReference type="RefSeq" id="WP_106296749.1">
    <property type="nucleotide sequence ID" value="NZ_PVTI01000005.1"/>
</dbReference>
<feature type="region of interest" description="Phosphopantothenate--cysteine ligase" evidence="3">
    <location>
        <begin position="232"/>
        <end position="454"/>
    </location>
</feature>
<keyword evidence="3" id="KW-0460">Magnesium</keyword>
<comment type="function">
    <text evidence="3">Catalyzes two sequential steps in the biosynthesis of coenzyme A. In the first step cysteine is conjugated to 4'-phosphopantothenate to form 4-phosphopantothenoylcysteine. In the second step the latter compound is decarboxylated to form 4'-phosphopantotheine.</text>
</comment>
<comment type="catalytic activity">
    <reaction evidence="3">
        <text>(R)-4'-phosphopantothenate + L-cysteine + CTP = N-[(R)-4-phosphopantothenoyl]-L-cysteine + CMP + diphosphate + H(+)</text>
        <dbReference type="Rhea" id="RHEA:19397"/>
        <dbReference type="ChEBI" id="CHEBI:10986"/>
        <dbReference type="ChEBI" id="CHEBI:15378"/>
        <dbReference type="ChEBI" id="CHEBI:33019"/>
        <dbReference type="ChEBI" id="CHEBI:35235"/>
        <dbReference type="ChEBI" id="CHEBI:37563"/>
        <dbReference type="ChEBI" id="CHEBI:59458"/>
        <dbReference type="ChEBI" id="CHEBI:60377"/>
        <dbReference type="EC" id="6.3.2.5"/>
    </reaction>
</comment>
<organism evidence="7 8">
    <name type="scientific">Knoellia remsis</name>
    <dbReference type="NCBI Taxonomy" id="407159"/>
    <lineage>
        <taxon>Bacteria</taxon>
        <taxon>Bacillati</taxon>
        <taxon>Actinomycetota</taxon>
        <taxon>Actinomycetes</taxon>
        <taxon>Micrococcales</taxon>
        <taxon>Intrasporangiaceae</taxon>
        <taxon>Knoellia</taxon>
    </lineage>
</organism>
<feature type="binding site" evidence="3">
    <location>
        <position position="329"/>
    </location>
    <ligand>
        <name>CTP</name>
        <dbReference type="ChEBI" id="CHEBI:37563"/>
    </ligand>
</feature>
<feature type="binding site" evidence="3">
    <location>
        <position position="376"/>
    </location>
    <ligand>
        <name>CTP</name>
        <dbReference type="ChEBI" id="CHEBI:37563"/>
    </ligand>
</feature>
<feature type="domain" description="Flavoprotein" evidence="5">
    <location>
        <begin position="1"/>
        <end position="167"/>
    </location>
</feature>
<dbReference type="EC" id="4.1.1.36" evidence="3"/>
<feature type="region of interest" description="Disordered" evidence="4">
    <location>
        <begin position="142"/>
        <end position="161"/>
    </location>
</feature>
<dbReference type="Pfam" id="PF02441">
    <property type="entry name" value="Flavoprotein"/>
    <property type="match status" value="1"/>
</dbReference>
<dbReference type="GO" id="GO:0015941">
    <property type="term" value="P:pantothenate catabolic process"/>
    <property type="evidence" value="ECO:0007669"/>
    <property type="project" value="InterPro"/>
</dbReference>
<evidence type="ECO:0000313" key="8">
    <source>
        <dbReference type="Proteomes" id="UP000237822"/>
    </source>
</evidence>
<evidence type="ECO:0000313" key="7">
    <source>
        <dbReference type="EMBL" id="PRY61485.1"/>
    </source>
</evidence>
<evidence type="ECO:0000259" key="5">
    <source>
        <dbReference type="Pfam" id="PF02441"/>
    </source>
</evidence>
<comment type="pathway">
    <text evidence="3">Cofactor biosynthesis; coenzyme A biosynthesis; CoA from (R)-pantothenate: step 3/5.</text>
</comment>
<keyword evidence="1 3" id="KW-0210">Decarboxylase</keyword>
<proteinExistence type="inferred from homology"/>
<feature type="region of interest" description="Disordered" evidence="4">
    <location>
        <begin position="177"/>
        <end position="246"/>
    </location>
</feature>
<feature type="binding site" evidence="3">
    <location>
        <begin position="355"/>
        <end position="358"/>
    </location>
    <ligand>
        <name>CTP</name>
        <dbReference type="ChEBI" id="CHEBI:37563"/>
    </ligand>
</feature>
<evidence type="ECO:0000256" key="3">
    <source>
        <dbReference type="HAMAP-Rule" id="MF_02225"/>
    </source>
</evidence>
<dbReference type="Pfam" id="PF04127">
    <property type="entry name" value="DFP"/>
    <property type="match status" value="1"/>
</dbReference>
<keyword evidence="2 3" id="KW-0456">Lyase</keyword>
<dbReference type="EMBL" id="PVTI01000005">
    <property type="protein sequence ID" value="PRY61485.1"/>
    <property type="molecule type" value="Genomic_DNA"/>
</dbReference>
<feature type="binding site" evidence="3">
    <location>
        <position position="398"/>
    </location>
    <ligand>
        <name>CTP</name>
        <dbReference type="ChEBI" id="CHEBI:37563"/>
    </ligand>
</feature>
<dbReference type="PANTHER" id="PTHR14359">
    <property type="entry name" value="HOMO-OLIGOMERIC FLAVIN CONTAINING CYS DECARBOXYLASE FAMILY"/>
    <property type="match status" value="1"/>
</dbReference>
<comment type="similarity">
    <text evidence="3">In the N-terminal section; belongs to the HFCD (homo-oligomeric flavin containing Cys decarboxylase) superfamily.</text>
</comment>
<dbReference type="EC" id="6.3.2.5" evidence="3"/>
<reference evidence="7 8" key="1">
    <citation type="submission" date="2018-03" db="EMBL/GenBank/DDBJ databases">
        <title>Genomic Encyclopedia of Archaeal and Bacterial Type Strains, Phase II (KMG-II): from individual species to whole genera.</title>
        <authorList>
            <person name="Goeker M."/>
        </authorList>
    </citation>
    <scope>NUCLEOTIDE SEQUENCE [LARGE SCALE GENOMIC DNA]</scope>
    <source>
        <strain evidence="7 8">ATCC BAA-1496</strain>
    </source>
</reference>
<comment type="caution">
    <text evidence="7">The sequence shown here is derived from an EMBL/GenBank/DDBJ whole genome shotgun (WGS) entry which is preliminary data.</text>
</comment>
<keyword evidence="8" id="KW-1185">Reference proteome</keyword>
<evidence type="ECO:0000259" key="6">
    <source>
        <dbReference type="Pfam" id="PF04127"/>
    </source>
</evidence>
<dbReference type="Proteomes" id="UP000237822">
    <property type="component" value="Unassembled WGS sequence"/>
</dbReference>
<dbReference type="AlphaFoldDB" id="A0A2T0UU82"/>
<comment type="similarity">
    <text evidence="3">In the C-terminal section; belongs to the PPC synthetase family.</text>
</comment>
<dbReference type="HAMAP" id="MF_02225">
    <property type="entry name" value="CoaBC"/>
    <property type="match status" value="1"/>
</dbReference>